<reference evidence="2" key="1">
    <citation type="journal article" date="2012" name="MBio">
        <title>Comparative genome analysis of Trichophyton rubrum and related dermatophytes reveals candidate genes involved in infection.</title>
        <authorList>
            <person name="Martinez D.A."/>
            <person name="Oliver B.G."/>
            <person name="Graeser Y."/>
            <person name="Goldberg J.M."/>
            <person name="Li W."/>
            <person name="Martinez-Rossi N.M."/>
            <person name="Monod M."/>
            <person name="Shelest E."/>
            <person name="Barton R.C."/>
            <person name="Birch E."/>
            <person name="Brakhage A.A."/>
            <person name="Chen Z."/>
            <person name="Gurr S.J."/>
            <person name="Heiman D."/>
            <person name="Heitman J."/>
            <person name="Kosti I."/>
            <person name="Rossi A."/>
            <person name="Saif S."/>
            <person name="Samalova M."/>
            <person name="Saunders C.W."/>
            <person name="Shea T."/>
            <person name="Summerbell R.C."/>
            <person name="Xu J."/>
            <person name="Young S."/>
            <person name="Zeng Q."/>
            <person name="Birren B.W."/>
            <person name="Cuomo C.A."/>
            <person name="White T.C."/>
        </authorList>
    </citation>
    <scope>NUCLEOTIDE SEQUENCE [LARGE SCALE GENOMIC DNA]</scope>
    <source>
        <strain evidence="2">ATCC MYA-4605 / CBS 113480</strain>
    </source>
</reference>
<dbReference type="EMBL" id="DS995707">
    <property type="protein sequence ID" value="EEQ34846.1"/>
    <property type="molecule type" value="Genomic_DNA"/>
</dbReference>
<keyword evidence="2" id="KW-1185">Reference proteome</keyword>
<dbReference type="HOGENOM" id="CLU_2319878_0_0_1"/>
<evidence type="ECO:0000313" key="1">
    <source>
        <dbReference type="EMBL" id="EEQ34846.1"/>
    </source>
</evidence>
<dbReference type="VEuPathDB" id="FungiDB:MCYG_07665"/>
<dbReference type="Proteomes" id="UP000002035">
    <property type="component" value="Unassembled WGS sequence"/>
</dbReference>
<sequence length="99" mass="11190">MFQDLRTFMLKRSRFIGWSFNLGMSLGERIQLRGITLGYSQIPVAALSLQDPDTQSETPSSLVLRELVYFCLDIMMAFTGQHMVNLDDGDDLGYSMGTE</sequence>
<organism evidence="1 2">
    <name type="scientific">Arthroderma otae (strain ATCC MYA-4605 / CBS 113480)</name>
    <name type="common">Microsporum canis</name>
    <dbReference type="NCBI Taxonomy" id="554155"/>
    <lineage>
        <taxon>Eukaryota</taxon>
        <taxon>Fungi</taxon>
        <taxon>Dikarya</taxon>
        <taxon>Ascomycota</taxon>
        <taxon>Pezizomycotina</taxon>
        <taxon>Eurotiomycetes</taxon>
        <taxon>Eurotiomycetidae</taxon>
        <taxon>Onygenales</taxon>
        <taxon>Arthrodermataceae</taxon>
        <taxon>Microsporum</taxon>
    </lineage>
</organism>
<protein>
    <submittedName>
        <fullName evidence="1">Uncharacterized protein</fullName>
    </submittedName>
</protein>
<gene>
    <name evidence="1" type="ORF">MCYG_07665</name>
</gene>
<dbReference type="GeneID" id="9230853"/>
<name>C5FX06_ARTOC</name>
<dbReference type="RefSeq" id="XP_002843882.1">
    <property type="nucleotide sequence ID" value="XM_002843836.1"/>
</dbReference>
<dbReference type="AlphaFoldDB" id="C5FX06"/>
<evidence type="ECO:0000313" key="2">
    <source>
        <dbReference type="Proteomes" id="UP000002035"/>
    </source>
</evidence>
<accession>C5FX06</accession>
<proteinExistence type="predicted"/>